<gene>
    <name evidence="5" type="primary">rplY</name>
    <name evidence="5" type="synonym">ctc</name>
    <name evidence="9" type="ORF">A2108_01555</name>
</gene>
<evidence type="ECO:0000256" key="5">
    <source>
        <dbReference type="HAMAP-Rule" id="MF_01334"/>
    </source>
</evidence>
<dbReference type="InterPro" id="IPR029751">
    <property type="entry name" value="Ribosomal_L25_dom"/>
</dbReference>
<evidence type="ECO:0000256" key="6">
    <source>
        <dbReference type="SAM" id="MobiDB-lite"/>
    </source>
</evidence>
<accession>A0A1F8DP68</accession>
<evidence type="ECO:0000256" key="4">
    <source>
        <dbReference type="ARBA" id="ARBA00023274"/>
    </source>
</evidence>
<dbReference type="HAMAP" id="MF_01334">
    <property type="entry name" value="Ribosomal_bL25_CTC"/>
    <property type="match status" value="1"/>
</dbReference>
<dbReference type="PANTHER" id="PTHR33284">
    <property type="entry name" value="RIBOSOMAL PROTEIN L25/GLN-TRNA SYNTHETASE, ANTI-CODON-BINDING DOMAIN-CONTAINING PROTEIN"/>
    <property type="match status" value="1"/>
</dbReference>
<reference evidence="9 10" key="1">
    <citation type="journal article" date="2016" name="Nat. Commun.">
        <title>Thousands of microbial genomes shed light on interconnected biogeochemical processes in an aquifer system.</title>
        <authorList>
            <person name="Anantharaman K."/>
            <person name="Brown C.T."/>
            <person name="Hug L.A."/>
            <person name="Sharon I."/>
            <person name="Castelle C.J."/>
            <person name="Probst A.J."/>
            <person name="Thomas B.C."/>
            <person name="Singh A."/>
            <person name="Wilkins M.J."/>
            <person name="Karaoz U."/>
            <person name="Brodie E.L."/>
            <person name="Williams K.H."/>
            <person name="Hubbard S.S."/>
            <person name="Banfield J.F."/>
        </authorList>
    </citation>
    <scope>NUCLEOTIDE SEQUENCE [LARGE SCALE GENOMIC DNA]</scope>
</reference>
<dbReference type="CDD" id="cd00495">
    <property type="entry name" value="Ribosomal_L25_TL5_CTC"/>
    <property type="match status" value="1"/>
</dbReference>
<evidence type="ECO:0000259" key="7">
    <source>
        <dbReference type="Pfam" id="PF01386"/>
    </source>
</evidence>
<feature type="domain" description="Large ribosomal subunit protein bL25 beta" evidence="8">
    <location>
        <begin position="97"/>
        <end position="180"/>
    </location>
</feature>
<evidence type="ECO:0000256" key="2">
    <source>
        <dbReference type="ARBA" id="ARBA00022884"/>
    </source>
</evidence>
<dbReference type="GO" id="GO:0006412">
    <property type="term" value="P:translation"/>
    <property type="evidence" value="ECO:0007669"/>
    <property type="project" value="UniProtKB-UniRule"/>
</dbReference>
<dbReference type="Pfam" id="PF01386">
    <property type="entry name" value="Ribosomal_L25p"/>
    <property type="match status" value="1"/>
</dbReference>
<sequence length="221" mass="24155">MFELKAQKRDIFGKNVKNLLNQGTIPAEVYGSGKENIHVSILASEFKTIFGQAGESSIINLTIDGKTYPVLVHDVQKDSLGNNFIHIDFYQVRMDKKITTHVPLHFEGEAPAVKEKGGVLVKSVEKLEVEALPADLPSSLTVGLSSLDDLHKSVHIKDISVPSGVRILADPETVVATITEQVQEEVEVKEEVIEGAPVPEAEEVPQETPENTEVPKEKKGS</sequence>
<dbReference type="EMBL" id="MGIN01000017">
    <property type="protein sequence ID" value="OGM89638.1"/>
    <property type="molecule type" value="Genomic_DNA"/>
</dbReference>
<comment type="subunit">
    <text evidence="5">Part of the 50S ribosomal subunit; part of the 5S rRNA/L5/L18/L25 subcomplex. Contacts the 5S rRNA. Binds to the 5S rRNA independently of L5 and L18.</text>
</comment>
<evidence type="ECO:0000313" key="9">
    <source>
        <dbReference type="EMBL" id="OGM89638.1"/>
    </source>
</evidence>
<evidence type="ECO:0000313" key="10">
    <source>
        <dbReference type="Proteomes" id="UP000178303"/>
    </source>
</evidence>
<dbReference type="Proteomes" id="UP000178303">
    <property type="component" value="Unassembled WGS sequence"/>
</dbReference>
<keyword evidence="4 5" id="KW-0687">Ribonucleoprotein</keyword>
<feature type="region of interest" description="Disordered" evidence="6">
    <location>
        <begin position="190"/>
        <end position="221"/>
    </location>
</feature>
<comment type="similarity">
    <text evidence="5">Belongs to the bacterial ribosomal protein bL25 family. CTC subfamily.</text>
</comment>
<keyword evidence="3 5" id="KW-0689">Ribosomal protein</keyword>
<dbReference type="Gene3D" id="2.170.120.20">
    <property type="entry name" value="Ribosomal protein L25, beta domain"/>
    <property type="match status" value="1"/>
</dbReference>
<dbReference type="InterPro" id="IPR020056">
    <property type="entry name" value="Rbsml_bL25/Gln-tRNA_synth_N"/>
</dbReference>
<dbReference type="InterPro" id="IPR020057">
    <property type="entry name" value="Ribosomal_bL25_b-dom"/>
</dbReference>
<dbReference type="InterPro" id="IPR001021">
    <property type="entry name" value="Ribosomal_bL25_long"/>
</dbReference>
<feature type="domain" description="Large ribosomal subunit protein bL25 L25" evidence="7">
    <location>
        <begin position="4"/>
        <end position="89"/>
    </location>
</feature>
<dbReference type="Gene3D" id="2.40.240.10">
    <property type="entry name" value="Ribosomal Protein L25, Chain P"/>
    <property type="match status" value="1"/>
</dbReference>
<dbReference type="AlphaFoldDB" id="A0A1F8DP68"/>
<dbReference type="InterPro" id="IPR037121">
    <property type="entry name" value="Ribosomal_bL25_C"/>
</dbReference>
<comment type="function">
    <text evidence="5">This is one of the proteins that binds to the 5S RNA in the ribosome where it forms part of the central protuberance.</text>
</comment>
<evidence type="ECO:0000256" key="1">
    <source>
        <dbReference type="ARBA" id="ARBA00022730"/>
    </source>
</evidence>
<evidence type="ECO:0000259" key="8">
    <source>
        <dbReference type="Pfam" id="PF14693"/>
    </source>
</evidence>
<keyword evidence="1 5" id="KW-0699">rRNA-binding</keyword>
<proteinExistence type="inferred from homology"/>
<dbReference type="NCBIfam" id="TIGR00731">
    <property type="entry name" value="bL25_bact_ctc"/>
    <property type="match status" value="1"/>
</dbReference>
<dbReference type="PANTHER" id="PTHR33284:SF1">
    <property type="entry name" value="RIBOSOMAL PROTEIN L25_GLN-TRNA SYNTHETASE, ANTI-CODON-BINDING DOMAIN-CONTAINING PROTEIN"/>
    <property type="match status" value="1"/>
</dbReference>
<dbReference type="Pfam" id="PF14693">
    <property type="entry name" value="Ribosomal_TL5_C"/>
    <property type="match status" value="1"/>
</dbReference>
<comment type="caution">
    <text evidence="9">The sequence shown here is derived from an EMBL/GenBank/DDBJ whole genome shotgun (WGS) entry which is preliminary data.</text>
</comment>
<dbReference type="GO" id="GO:0022625">
    <property type="term" value="C:cytosolic large ribosomal subunit"/>
    <property type="evidence" value="ECO:0007669"/>
    <property type="project" value="TreeGrafter"/>
</dbReference>
<evidence type="ECO:0000256" key="3">
    <source>
        <dbReference type="ARBA" id="ARBA00022980"/>
    </source>
</evidence>
<dbReference type="GO" id="GO:0008097">
    <property type="term" value="F:5S rRNA binding"/>
    <property type="evidence" value="ECO:0007669"/>
    <property type="project" value="InterPro"/>
</dbReference>
<dbReference type="InterPro" id="IPR011035">
    <property type="entry name" value="Ribosomal_bL25/Gln-tRNA_synth"/>
</dbReference>
<keyword evidence="2 5" id="KW-0694">RNA-binding</keyword>
<dbReference type="InterPro" id="IPR020930">
    <property type="entry name" value="Ribosomal_uL5_bac-type"/>
</dbReference>
<dbReference type="GO" id="GO:0003735">
    <property type="term" value="F:structural constituent of ribosome"/>
    <property type="evidence" value="ECO:0007669"/>
    <property type="project" value="InterPro"/>
</dbReference>
<dbReference type="SUPFAM" id="SSF50715">
    <property type="entry name" value="Ribosomal protein L25-like"/>
    <property type="match status" value="1"/>
</dbReference>
<organism evidence="9 10">
    <name type="scientific">Candidatus Wolfebacteria bacterium GWA1_42_9</name>
    <dbReference type="NCBI Taxonomy" id="1802553"/>
    <lineage>
        <taxon>Bacteria</taxon>
        <taxon>Candidatus Wolfeibacteriota</taxon>
    </lineage>
</organism>
<protein>
    <recommendedName>
        <fullName evidence="5">Large ribosomal subunit protein bL25</fullName>
    </recommendedName>
    <alternativeName>
        <fullName evidence="5">General stress protein CTC</fullName>
    </alternativeName>
</protein>
<name>A0A1F8DP68_9BACT</name>